<sequence length="460" mass="52368">MSTPKLTERCGLCNFKFHRENSIIVMKADDEKSGPLPFHPWTRIRNDDETAQPGGVRPVCPDLNQCAHPFEEGVGCHPSCLRILSAWSFQPSPRLERARRRWLQDELASRLVTSLPLPAEIKRAVARHLVQEFAVAKNASLSLSDQAAVSHVSVASAITETYTTFKSQRYLQSIKMPQCQMTAGFRPIHSRSQYLFSHAATTEPRQMSVFRHNEPDIIDYSICCDPAKDERIDHIWVRRHRSSSDQKALAFEMNSGRLLFFGHHKTWALDEHKYQSILLFSPFDELDLSFFFFDSLIPFCIRELGFDSPYDSFPYTPVLTSAPLSHPADPKFLNNPHWSCASVEDVVEVVPCRQTVKGETMITGLLLHYSGGNKASLGHMRLDRLDPIIAVDCSRNLHLRFKKTKGGHSYIAKIELCTRELDDDMDEWFEVSWSGALEWCFSFQECRVWKSDGEGIGAGD</sequence>
<proteinExistence type="predicted"/>
<evidence type="ECO:0000313" key="1">
    <source>
        <dbReference type="EMBL" id="UPK90996.1"/>
    </source>
</evidence>
<keyword evidence="2" id="KW-1185">Reference proteome</keyword>
<protein>
    <submittedName>
        <fullName evidence="1">Uncharacterized protein</fullName>
    </submittedName>
</protein>
<dbReference type="Proteomes" id="UP000830768">
    <property type="component" value="Chromosome 2"/>
</dbReference>
<dbReference type="EMBL" id="CP090031">
    <property type="protein sequence ID" value="UPK90996.1"/>
    <property type="molecule type" value="Genomic_DNA"/>
</dbReference>
<evidence type="ECO:0000313" key="2">
    <source>
        <dbReference type="Proteomes" id="UP000830768"/>
    </source>
</evidence>
<reference evidence="1" key="1">
    <citation type="submission" date="2021-11" db="EMBL/GenBank/DDBJ databases">
        <title>Fusarium solani-melongenae Genome sequencing and assembly.</title>
        <authorList>
            <person name="Xie S."/>
            <person name="Huang L."/>
            <person name="Zhang X."/>
        </authorList>
    </citation>
    <scope>NUCLEOTIDE SEQUENCE</scope>
    <source>
        <strain evidence="1">CRI 24-3</strain>
    </source>
</reference>
<accession>A0ACD3YQW6</accession>
<organism evidence="1 2">
    <name type="scientific">Fusarium solani subsp. cucurbitae</name>
    <name type="common">Neocosmosporum cucurbitae</name>
    <dbReference type="NCBI Taxonomy" id="2747967"/>
    <lineage>
        <taxon>Eukaryota</taxon>
        <taxon>Fungi</taxon>
        <taxon>Dikarya</taxon>
        <taxon>Ascomycota</taxon>
        <taxon>Pezizomycotina</taxon>
        <taxon>Sordariomycetes</taxon>
        <taxon>Hypocreomycetidae</taxon>
        <taxon>Hypocreales</taxon>
        <taxon>Nectriaceae</taxon>
        <taxon>Fusarium</taxon>
        <taxon>Fusarium solani species complex</taxon>
    </lineage>
</organism>
<gene>
    <name evidence="1" type="ORF">LCI18_001931</name>
</gene>
<name>A0ACD3YQW6_FUSSC</name>